<keyword evidence="5 6" id="KW-0472">Membrane</keyword>
<evidence type="ECO:0000256" key="3">
    <source>
        <dbReference type="ARBA" id="ARBA00022692"/>
    </source>
</evidence>
<accession>A0A916QCX7</accession>
<evidence type="ECO:0000256" key="4">
    <source>
        <dbReference type="ARBA" id="ARBA00022989"/>
    </source>
</evidence>
<keyword evidence="8" id="KW-1185">Reference proteome</keyword>
<dbReference type="PANTHER" id="PTHR47089:SF1">
    <property type="entry name" value="GUANOSINE ABC TRANSPORTER PERMEASE PROTEIN NUPP"/>
    <property type="match status" value="1"/>
</dbReference>
<evidence type="ECO:0000256" key="1">
    <source>
        <dbReference type="ARBA" id="ARBA00004651"/>
    </source>
</evidence>
<dbReference type="EMBL" id="BMAQ01000014">
    <property type="protein sequence ID" value="GFR38235.1"/>
    <property type="molecule type" value="Genomic_DNA"/>
</dbReference>
<dbReference type="AlphaFoldDB" id="A0A916QCX7"/>
<comment type="caution">
    <text evidence="7">The sequence shown here is derived from an EMBL/GenBank/DDBJ whole genome shotgun (WGS) entry which is preliminary data.</text>
</comment>
<feature type="transmembrane region" description="Helical" evidence="6">
    <location>
        <begin position="183"/>
        <end position="201"/>
    </location>
</feature>
<evidence type="ECO:0000313" key="8">
    <source>
        <dbReference type="Proteomes" id="UP000654993"/>
    </source>
</evidence>
<comment type="subcellular location">
    <subcellularLocation>
        <location evidence="1">Cell membrane</location>
        <topology evidence="1">Multi-pass membrane protein</topology>
    </subcellularLocation>
</comment>
<evidence type="ECO:0000256" key="5">
    <source>
        <dbReference type="ARBA" id="ARBA00023136"/>
    </source>
</evidence>
<dbReference type="RefSeq" id="WP_200966486.1">
    <property type="nucleotide sequence ID" value="NZ_BMAQ01000014.1"/>
</dbReference>
<dbReference type="PANTHER" id="PTHR47089">
    <property type="entry name" value="ABC TRANSPORTER, PERMEASE PROTEIN"/>
    <property type="match status" value="1"/>
</dbReference>
<keyword evidence="3 6" id="KW-0812">Transmembrane</keyword>
<protein>
    <submittedName>
        <fullName evidence="7">ABC transporter permease</fullName>
    </submittedName>
</protein>
<feature type="transmembrane region" description="Helical" evidence="6">
    <location>
        <begin position="134"/>
        <end position="152"/>
    </location>
</feature>
<dbReference type="Pfam" id="PF02653">
    <property type="entry name" value="BPD_transp_2"/>
    <property type="match status" value="1"/>
</dbReference>
<reference evidence="7" key="2">
    <citation type="journal article" date="2021" name="Data Brief">
        <title>Draft genome sequence data of the facultative, thermophilic, xylanolytic bacterium Paenibacillus sp. strain DA-C8.</title>
        <authorList>
            <person name="Chhe C."/>
            <person name="Uke A."/>
            <person name="Baramee S."/>
            <person name="Ungkulpasvich U."/>
            <person name="Tachaapaikoon C."/>
            <person name="Pason P."/>
            <person name="Waeonukul R."/>
            <person name="Ratanakhanokchai K."/>
            <person name="Kosugi A."/>
        </authorList>
    </citation>
    <scope>NUCLEOTIDE SEQUENCE</scope>
    <source>
        <strain evidence="7">DA-C8</strain>
    </source>
</reference>
<proteinExistence type="predicted"/>
<sequence>MNRLITLILSLFAAFLAGGLILAAAGYDPIEAYRALIIGAFGSTNAWANTLAKATPLIFTGLAVAVAFRGGLFNIGGEGQLLMGAMAAALIGVFFNGLPGILLAFIALLAAGIVGALWAGIAGYMKVKFGAHEVIVTIMLNYIAASLTNYLVNYPFKAEGMVPRTETIPAGMQLTRLIPPNQLTTGIFIAVIACLVIYWMFNRTVYGYEIRAVGLNQDAARTGGINIGRRMILAMLISGFIAALAGAVEVLGVYRYFVAGISPGYGFDGIAVAVLARNHPLGVLLSALLFGALRSGSMTLDRLTDVPTDFVVMIQALVIIFVAIPWVVKRINLMRKRGESIGS</sequence>
<organism evidence="7 8">
    <name type="scientific">Insulibacter thermoxylanivorax</name>
    <dbReference type="NCBI Taxonomy" id="2749268"/>
    <lineage>
        <taxon>Bacteria</taxon>
        <taxon>Bacillati</taxon>
        <taxon>Bacillota</taxon>
        <taxon>Bacilli</taxon>
        <taxon>Bacillales</taxon>
        <taxon>Paenibacillaceae</taxon>
        <taxon>Insulibacter</taxon>
    </lineage>
</organism>
<feature type="transmembrane region" description="Helical" evidence="6">
    <location>
        <begin position="75"/>
        <end position="95"/>
    </location>
</feature>
<name>A0A916QCX7_9BACL</name>
<feature type="transmembrane region" description="Helical" evidence="6">
    <location>
        <begin position="101"/>
        <end position="122"/>
    </location>
</feature>
<evidence type="ECO:0000313" key="7">
    <source>
        <dbReference type="EMBL" id="GFR38235.1"/>
    </source>
</evidence>
<dbReference type="InterPro" id="IPR001851">
    <property type="entry name" value="ABC_transp_permease"/>
</dbReference>
<dbReference type="GO" id="GO:0005886">
    <property type="term" value="C:plasma membrane"/>
    <property type="evidence" value="ECO:0007669"/>
    <property type="project" value="UniProtKB-SubCell"/>
</dbReference>
<feature type="transmembrane region" description="Helical" evidence="6">
    <location>
        <begin position="231"/>
        <end position="248"/>
    </location>
</feature>
<reference evidence="7" key="1">
    <citation type="submission" date="2020-08" db="EMBL/GenBank/DDBJ databases">
        <authorList>
            <person name="Uke A."/>
            <person name="Chhe C."/>
            <person name="Baramee S."/>
            <person name="Kosugi A."/>
        </authorList>
    </citation>
    <scope>NUCLEOTIDE SEQUENCE</scope>
    <source>
        <strain evidence="7">DA-C8</strain>
    </source>
</reference>
<dbReference type="CDD" id="cd06580">
    <property type="entry name" value="TM_PBP1_transp_TpRbsC_like"/>
    <property type="match status" value="1"/>
</dbReference>
<feature type="transmembrane region" description="Helical" evidence="6">
    <location>
        <begin position="310"/>
        <end position="328"/>
    </location>
</feature>
<evidence type="ECO:0000256" key="2">
    <source>
        <dbReference type="ARBA" id="ARBA00022475"/>
    </source>
</evidence>
<gene>
    <name evidence="7" type="ORF">PRECH8_15310</name>
</gene>
<dbReference type="GO" id="GO:0022857">
    <property type="term" value="F:transmembrane transporter activity"/>
    <property type="evidence" value="ECO:0007669"/>
    <property type="project" value="InterPro"/>
</dbReference>
<dbReference type="Proteomes" id="UP000654993">
    <property type="component" value="Unassembled WGS sequence"/>
</dbReference>
<evidence type="ECO:0000256" key="6">
    <source>
        <dbReference type="SAM" id="Phobius"/>
    </source>
</evidence>
<feature type="transmembrane region" description="Helical" evidence="6">
    <location>
        <begin position="47"/>
        <end position="68"/>
    </location>
</feature>
<keyword evidence="2" id="KW-1003">Cell membrane</keyword>
<keyword evidence="4 6" id="KW-1133">Transmembrane helix</keyword>